<dbReference type="STRING" id="361041.VW35_19545"/>
<dbReference type="RefSeq" id="WP_046144756.1">
    <property type="nucleotide sequence ID" value="NZ_LAJG01000048.1"/>
</dbReference>
<dbReference type="Proteomes" id="UP000033514">
    <property type="component" value="Unassembled WGS sequence"/>
</dbReference>
<dbReference type="AlphaFoldDB" id="A0A0F5L151"/>
<sequence>MRIGIEHKLRVTLPPGTGQAVLHLLLTPPSGQSQTVESWSVEAPGIGNAGRLIDGFGNTAHLVNQTKPEGEELLIRVRGTVTTRDTHGVLGRPPGEPMPALYRRLTEATRSEPDFVEAYRGRSVSRLDLLHGLMADVRSNLAHNEPVPTQMQADGGQVQRQGGAEAAEPPSAAEHVHLFIAAARALNIPARFVAGYRLGEDADGGCLHAWAEALDDGLGWIGFDPQAVMCPTDAYVRLATGLDAQTATVLRIVPQSAVTEEVTLTRHD</sequence>
<accession>A0A0F5L151</accession>
<feature type="region of interest" description="Disordered" evidence="1">
    <location>
        <begin position="146"/>
        <end position="170"/>
    </location>
</feature>
<dbReference type="OrthoDB" id="9804023at2"/>
<evidence type="ECO:0000259" key="2">
    <source>
        <dbReference type="SMART" id="SM00460"/>
    </source>
</evidence>
<dbReference type="Gene3D" id="3.10.620.30">
    <property type="match status" value="1"/>
</dbReference>
<dbReference type="PATRIC" id="fig|361041.3.peg.3326"/>
<evidence type="ECO:0000256" key="1">
    <source>
        <dbReference type="SAM" id="MobiDB-lite"/>
    </source>
</evidence>
<dbReference type="InterPro" id="IPR013589">
    <property type="entry name" value="Bac_transglu_N"/>
</dbReference>
<name>A0A0F5L151_9HYPH</name>
<evidence type="ECO:0000313" key="4">
    <source>
        <dbReference type="Proteomes" id="UP000033514"/>
    </source>
</evidence>
<dbReference type="InterPro" id="IPR002931">
    <property type="entry name" value="Transglutaminase-like"/>
</dbReference>
<organism evidence="3 4">
    <name type="scientific">Devosia soli</name>
    <dbReference type="NCBI Taxonomy" id="361041"/>
    <lineage>
        <taxon>Bacteria</taxon>
        <taxon>Pseudomonadati</taxon>
        <taxon>Pseudomonadota</taxon>
        <taxon>Alphaproteobacteria</taxon>
        <taxon>Hyphomicrobiales</taxon>
        <taxon>Devosiaceae</taxon>
        <taxon>Devosia</taxon>
    </lineage>
</organism>
<proteinExistence type="predicted"/>
<keyword evidence="4" id="KW-1185">Reference proteome</keyword>
<dbReference type="Pfam" id="PF01841">
    <property type="entry name" value="Transglut_core"/>
    <property type="match status" value="1"/>
</dbReference>
<dbReference type="EMBL" id="LAJG01000048">
    <property type="protein sequence ID" value="KKB75939.1"/>
    <property type="molecule type" value="Genomic_DNA"/>
</dbReference>
<gene>
    <name evidence="3" type="ORF">VW35_19545</name>
</gene>
<dbReference type="PANTHER" id="PTHR33490">
    <property type="entry name" value="BLR5614 PROTEIN-RELATED"/>
    <property type="match status" value="1"/>
</dbReference>
<feature type="domain" description="Transglutaminase-like" evidence="2">
    <location>
        <begin position="158"/>
        <end position="227"/>
    </location>
</feature>
<protein>
    <recommendedName>
        <fullName evidence="2">Transglutaminase-like domain-containing protein</fullName>
    </recommendedName>
</protein>
<dbReference type="InterPro" id="IPR038765">
    <property type="entry name" value="Papain-like_cys_pep_sf"/>
</dbReference>
<dbReference type="PANTHER" id="PTHR33490:SF6">
    <property type="entry name" value="SLL1049 PROTEIN"/>
    <property type="match status" value="1"/>
</dbReference>
<dbReference type="SMART" id="SM00460">
    <property type="entry name" value="TGc"/>
    <property type="match status" value="1"/>
</dbReference>
<dbReference type="Pfam" id="PF08379">
    <property type="entry name" value="Bact_transglu_N"/>
    <property type="match status" value="1"/>
</dbReference>
<evidence type="ECO:0000313" key="3">
    <source>
        <dbReference type="EMBL" id="KKB75939.1"/>
    </source>
</evidence>
<comment type="caution">
    <text evidence="3">The sequence shown here is derived from an EMBL/GenBank/DDBJ whole genome shotgun (WGS) entry which is preliminary data.</text>
</comment>
<reference evidence="3 4" key="1">
    <citation type="submission" date="2015-03" db="EMBL/GenBank/DDBJ databases">
        <authorList>
            <person name="Hassan Y.I."/>
            <person name="Lepp D."/>
            <person name="Zhou T."/>
        </authorList>
    </citation>
    <scope>NUCLEOTIDE SEQUENCE [LARGE SCALE GENOMIC DNA]</scope>
    <source>
        <strain evidence="3 4">GH2-10</strain>
    </source>
</reference>
<dbReference type="SUPFAM" id="SSF54001">
    <property type="entry name" value="Cysteine proteinases"/>
    <property type="match status" value="1"/>
</dbReference>